<keyword evidence="4 10" id="KW-0812">Transmembrane</keyword>
<dbReference type="Gene3D" id="2.40.170.20">
    <property type="entry name" value="TonB-dependent receptor, beta-barrel domain"/>
    <property type="match status" value="1"/>
</dbReference>
<evidence type="ECO:0000256" key="5">
    <source>
        <dbReference type="ARBA" id="ARBA00022729"/>
    </source>
</evidence>
<keyword evidence="3 10" id="KW-1134">Transmembrane beta strand</keyword>
<feature type="signal peptide" evidence="12">
    <location>
        <begin position="1"/>
        <end position="22"/>
    </location>
</feature>
<dbReference type="Pfam" id="PF07715">
    <property type="entry name" value="Plug"/>
    <property type="match status" value="1"/>
</dbReference>
<dbReference type="EMBL" id="VANR01000005">
    <property type="protein sequence ID" value="TMM29491.1"/>
    <property type="molecule type" value="Genomic_DNA"/>
</dbReference>
<accession>A0A5S3N2E1</accession>
<organism evidence="15 16">
    <name type="scientific">Polaribacter aestuariivivens</name>
    <dbReference type="NCBI Taxonomy" id="2304626"/>
    <lineage>
        <taxon>Bacteria</taxon>
        <taxon>Pseudomonadati</taxon>
        <taxon>Bacteroidota</taxon>
        <taxon>Flavobacteriia</taxon>
        <taxon>Flavobacteriales</taxon>
        <taxon>Flavobacteriaceae</taxon>
    </lineage>
</organism>
<dbReference type="InterPro" id="IPR008969">
    <property type="entry name" value="CarboxyPept-like_regulatory"/>
</dbReference>
<evidence type="ECO:0000313" key="15">
    <source>
        <dbReference type="EMBL" id="TMM29491.1"/>
    </source>
</evidence>
<keyword evidence="5 12" id="KW-0732">Signal</keyword>
<dbReference type="Proteomes" id="UP000307140">
    <property type="component" value="Unassembled WGS sequence"/>
</dbReference>
<dbReference type="InterPro" id="IPR023996">
    <property type="entry name" value="TonB-dep_OMP_SusC/RagA"/>
</dbReference>
<dbReference type="Pfam" id="PF00593">
    <property type="entry name" value="TonB_dep_Rec_b-barrel"/>
    <property type="match status" value="1"/>
</dbReference>
<dbReference type="GO" id="GO:0015344">
    <property type="term" value="F:siderophore uptake transmembrane transporter activity"/>
    <property type="evidence" value="ECO:0007669"/>
    <property type="project" value="TreeGrafter"/>
</dbReference>
<comment type="caution">
    <text evidence="15">The sequence shown here is derived from an EMBL/GenBank/DDBJ whole genome shotgun (WGS) entry which is preliminary data.</text>
</comment>
<evidence type="ECO:0000256" key="12">
    <source>
        <dbReference type="SAM" id="SignalP"/>
    </source>
</evidence>
<evidence type="ECO:0000256" key="1">
    <source>
        <dbReference type="ARBA" id="ARBA00004571"/>
    </source>
</evidence>
<evidence type="ECO:0000256" key="6">
    <source>
        <dbReference type="ARBA" id="ARBA00023077"/>
    </source>
</evidence>
<dbReference type="Gene3D" id="2.170.130.10">
    <property type="entry name" value="TonB-dependent receptor, plug domain"/>
    <property type="match status" value="1"/>
</dbReference>
<dbReference type="SUPFAM" id="SSF56935">
    <property type="entry name" value="Porins"/>
    <property type="match status" value="1"/>
</dbReference>
<dbReference type="GO" id="GO:0044718">
    <property type="term" value="P:siderophore transmembrane transport"/>
    <property type="evidence" value="ECO:0007669"/>
    <property type="project" value="TreeGrafter"/>
</dbReference>
<evidence type="ECO:0000256" key="4">
    <source>
        <dbReference type="ARBA" id="ARBA00022692"/>
    </source>
</evidence>
<evidence type="ECO:0000259" key="14">
    <source>
        <dbReference type="Pfam" id="PF07715"/>
    </source>
</evidence>
<dbReference type="InterPro" id="IPR036942">
    <property type="entry name" value="Beta-barrel_TonB_sf"/>
</dbReference>
<reference evidence="15 16" key="1">
    <citation type="submission" date="2019-05" db="EMBL/GenBank/DDBJ databases">
        <title>Polaribacter aestuariivivens sp. nov., isolated from a tidal flat.</title>
        <authorList>
            <person name="Yoon J.-H."/>
        </authorList>
    </citation>
    <scope>NUCLEOTIDE SEQUENCE [LARGE SCALE GENOMIC DNA]</scope>
    <source>
        <strain evidence="15 16">DBTF-3</strain>
    </source>
</reference>
<dbReference type="FunFam" id="2.170.130.10:FF:000003">
    <property type="entry name" value="SusC/RagA family TonB-linked outer membrane protein"/>
    <property type="match status" value="1"/>
</dbReference>
<dbReference type="GO" id="GO:0009279">
    <property type="term" value="C:cell outer membrane"/>
    <property type="evidence" value="ECO:0007669"/>
    <property type="project" value="UniProtKB-SubCell"/>
</dbReference>
<protein>
    <submittedName>
        <fullName evidence="15">SusC/RagA family TonB-linked outer membrane protein</fullName>
    </submittedName>
</protein>
<keyword evidence="6 11" id="KW-0798">TonB box</keyword>
<dbReference type="OrthoDB" id="9768177at2"/>
<evidence type="ECO:0000256" key="2">
    <source>
        <dbReference type="ARBA" id="ARBA00022448"/>
    </source>
</evidence>
<evidence type="ECO:0000259" key="13">
    <source>
        <dbReference type="Pfam" id="PF00593"/>
    </source>
</evidence>
<keyword evidence="16" id="KW-1185">Reference proteome</keyword>
<proteinExistence type="inferred from homology"/>
<dbReference type="NCBIfam" id="TIGR04057">
    <property type="entry name" value="SusC_RagA_signa"/>
    <property type="match status" value="1"/>
</dbReference>
<dbReference type="RefSeq" id="WP_138536173.1">
    <property type="nucleotide sequence ID" value="NZ_VANR01000005.1"/>
</dbReference>
<dbReference type="InterPro" id="IPR000531">
    <property type="entry name" value="Beta-barrel_TonB"/>
</dbReference>
<dbReference type="SUPFAM" id="SSF49464">
    <property type="entry name" value="Carboxypeptidase regulatory domain-like"/>
    <property type="match status" value="1"/>
</dbReference>
<dbReference type="InterPro" id="IPR039426">
    <property type="entry name" value="TonB-dep_rcpt-like"/>
</dbReference>
<dbReference type="InterPro" id="IPR012910">
    <property type="entry name" value="Plug_dom"/>
</dbReference>
<feature type="domain" description="TonB-dependent receptor plug" evidence="14">
    <location>
        <begin position="114"/>
        <end position="221"/>
    </location>
</feature>
<feature type="domain" description="TonB-dependent receptor-like beta-barrel" evidence="13">
    <location>
        <begin position="444"/>
        <end position="953"/>
    </location>
</feature>
<keyword evidence="2 10" id="KW-0813">Transport</keyword>
<dbReference type="PANTHER" id="PTHR30069:SF29">
    <property type="entry name" value="HEMOGLOBIN AND HEMOGLOBIN-HAPTOGLOBIN-BINDING PROTEIN 1-RELATED"/>
    <property type="match status" value="1"/>
</dbReference>
<keyword evidence="7 10" id="KW-0472">Membrane</keyword>
<sequence length="1089" mass="119344">MKTKFNGFLTLLLAFVVQISFAQQKTISGTVSDKSGSLPGVSVYIKGTTTGTETDFDGKYSIKVNKGATLSFSYLGYKTVEKVVGNSNTINVTLAEDANVLDEIVVVGYGTSTKKSFTGTATVVDQAQLEIKNFSNVSQALTGEVAGVTVINTSGQPGSVGTIRIRGYGSINGNSDPLYVVDGVPFLGNVNSINPADIKSTTILKDATATAIYGSRGANGVVLITTKSGSSDKSSITVDLRTSINDLWLSQYDVVESPEEYIGYVWEGIRNKARIDGNTDPNGFANATLFTDNNVPAGYNMWNVNSGADLIDPATSSVREGVTRKYTPLRYRDVSFNPAIRTEANVRMSGGNENSTYYASFGYLDDNGFSLNTGYKRYSTRLNLNSKIKPWLNLTSNIGYTYSERIENGQIAGSENVFEFANKMAPIFPVFLRDNNAQLVPDPFYGGFQYDYGALSGFRPRPNANGLNPIGSALYDFDGTDRHEFNGNFAAKFTFTEHLTGEIRYGVNYATQENKDYTNKFYGGGVPTSGDITINDFTGLTENIQQLIRYQNSWGIHSFDALLGHESNSFTRTFSSASKGLQVSPFIYDLDNFQSSLGLPSGSTDIDAIESYFSQFNYNYDGKYYLYGSVRTDGSSRFVNDKWGTFYSIGASWLPTSEDFLSNNDVLKYLKIKASYGTSGEQRSVGRFSGFNTFTAGNLDGGISLAVANFGNPDLTWENSKQFQTGIEFTLGDYLDGSLDYYNKTTDGLIFDRFVGPSRGISSITVNDGALVNAGLEFNLTGHLIKKENFTLDLNINGEFLRNEVTQTPIEPATGIQQYLVTNGNFAYSKGKSVYDYYMREWAGVDPADGAPMWYQYYDDVNNNGVLDAGEPSSSSDASWVPTDATLQNGSGSIVEYQAIVPGANIKKRVTKTYGDAADVFTGFSRIPDIRGAFRLSSTIHDFTISTQFTYSLGGYAYDGQYAELLSDRFGAAGNNFHKDIQNRWRQPGDITNFPRLADGTDQLATSQSTRFITSTDYLALNNVNISYNLPSKYLGQTFDAVNVSLTGDNLFAATARRGFLPFTRVDGDTDRRFFPPMSTLTLGVRVRF</sequence>
<evidence type="ECO:0000256" key="8">
    <source>
        <dbReference type="ARBA" id="ARBA00023170"/>
    </source>
</evidence>
<dbReference type="NCBIfam" id="TIGR04056">
    <property type="entry name" value="OMP_RagA_SusC"/>
    <property type="match status" value="1"/>
</dbReference>
<evidence type="ECO:0000256" key="7">
    <source>
        <dbReference type="ARBA" id="ARBA00023136"/>
    </source>
</evidence>
<evidence type="ECO:0000256" key="3">
    <source>
        <dbReference type="ARBA" id="ARBA00022452"/>
    </source>
</evidence>
<dbReference type="PANTHER" id="PTHR30069">
    <property type="entry name" value="TONB-DEPENDENT OUTER MEMBRANE RECEPTOR"/>
    <property type="match status" value="1"/>
</dbReference>
<dbReference type="PROSITE" id="PS52016">
    <property type="entry name" value="TONB_DEPENDENT_REC_3"/>
    <property type="match status" value="1"/>
</dbReference>
<keyword evidence="8" id="KW-0675">Receptor</keyword>
<evidence type="ECO:0000256" key="11">
    <source>
        <dbReference type="RuleBase" id="RU003357"/>
    </source>
</evidence>
<comment type="subcellular location">
    <subcellularLocation>
        <location evidence="1 10">Cell outer membrane</location>
        <topology evidence="1 10">Multi-pass membrane protein</topology>
    </subcellularLocation>
</comment>
<dbReference type="Gene3D" id="2.60.40.1120">
    <property type="entry name" value="Carboxypeptidase-like, regulatory domain"/>
    <property type="match status" value="1"/>
</dbReference>
<comment type="similarity">
    <text evidence="10 11">Belongs to the TonB-dependent receptor family.</text>
</comment>
<gene>
    <name evidence="15" type="ORF">FDT66_10220</name>
</gene>
<dbReference type="AlphaFoldDB" id="A0A5S3N2E1"/>
<name>A0A5S3N2E1_9FLAO</name>
<evidence type="ECO:0000313" key="16">
    <source>
        <dbReference type="Proteomes" id="UP000307140"/>
    </source>
</evidence>
<feature type="chain" id="PRO_5024388293" evidence="12">
    <location>
        <begin position="23"/>
        <end position="1089"/>
    </location>
</feature>
<dbReference type="Pfam" id="PF13715">
    <property type="entry name" value="CarbopepD_reg_2"/>
    <property type="match status" value="1"/>
</dbReference>
<evidence type="ECO:0000256" key="10">
    <source>
        <dbReference type="PROSITE-ProRule" id="PRU01360"/>
    </source>
</evidence>
<evidence type="ECO:0000256" key="9">
    <source>
        <dbReference type="ARBA" id="ARBA00023237"/>
    </source>
</evidence>
<dbReference type="InterPro" id="IPR023997">
    <property type="entry name" value="TonB-dep_OMP_SusC/RagA_CS"/>
</dbReference>
<keyword evidence="9 10" id="KW-0998">Cell outer membrane</keyword>
<dbReference type="InterPro" id="IPR037066">
    <property type="entry name" value="Plug_dom_sf"/>
</dbReference>